<sequence length="494" mass="56746">MTLNCLPYPVNFAFLDGRKQQPERPLRILLSNGRFPVTLDLARQLRRAGHEVYCVDAMQYHVCKFSNAVRQCWQVPSPRVDASAYLEGVKNAIEKVDIDLIVPMHEEIIYLVECNDEEIYRRLFAPPLHILLRMHNKWEFTEWMRTIGLDAPEAYLCKSYEDVEKVPNQEKKEYALKPVFGRASQNVFHLKPGKPLPDRAELDVSDNCHWIAQEWLKGDRYCSYGIVRQGHVKALSLYSVTETIDGSSCVYFKSIHHPRIQAYMDHIAKQLPTTTGKLAFDFIETPDGRLVAIECNPRATSGVHLFGATTRLANVLTDPFAFPVQADVGAARQIMPGMLMWDRKQAHGLRAYVKHQQRLIGSKDVVFSMRDLLPTLMQPFLLTSYYEICRERKLKLPDMFQWDCTWEPEGEKLARVRRVMEEDRNEWKKCPMLDVAKPDPRRIEDETAEKKDGKKRLAPLPPGYLTDKMDIASSSTAKVDNCDASGSEDSQLAK</sequence>
<keyword evidence="5" id="KW-1185">Reference proteome</keyword>
<evidence type="ECO:0000256" key="1">
    <source>
        <dbReference type="PROSITE-ProRule" id="PRU00409"/>
    </source>
</evidence>
<name>A0A550C8L5_9AGAR</name>
<accession>A0A550C8L5</accession>
<dbReference type="Gene3D" id="3.40.50.20">
    <property type="match status" value="1"/>
</dbReference>
<dbReference type="AlphaFoldDB" id="A0A550C8L5"/>
<evidence type="ECO:0000256" key="2">
    <source>
        <dbReference type="SAM" id="MobiDB-lite"/>
    </source>
</evidence>
<dbReference type="PROSITE" id="PS50975">
    <property type="entry name" value="ATP_GRASP"/>
    <property type="match status" value="1"/>
</dbReference>
<evidence type="ECO:0000259" key="3">
    <source>
        <dbReference type="PROSITE" id="PS50975"/>
    </source>
</evidence>
<keyword evidence="1" id="KW-0547">Nucleotide-binding</keyword>
<keyword evidence="1" id="KW-0067">ATP-binding</keyword>
<dbReference type="GO" id="GO:0005524">
    <property type="term" value="F:ATP binding"/>
    <property type="evidence" value="ECO:0007669"/>
    <property type="project" value="UniProtKB-UniRule"/>
</dbReference>
<protein>
    <recommendedName>
        <fullName evidence="3">ATP-grasp domain-containing protein</fullName>
    </recommendedName>
</protein>
<organism evidence="4 5">
    <name type="scientific">Schizophyllum amplum</name>
    <dbReference type="NCBI Taxonomy" id="97359"/>
    <lineage>
        <taxon>Eukaryota</taxon>
        <taxon>Fungi</taxon>
        <taxon>Dikarya</taxon>
        <taxon>Basidiomycota</taxon>
        <taxon>Agaricomycotina</taxon>
        <taxon>Agaricomycetes</taxon>
        <taxon>Agaricomycetidae</taxon>
        <taxon>Agaricales</taxon>
        <taxon>Schizophyllaceae</taxon>
        <taxon>Schizophyllum</taxon>
    </lineage>
</organism>
<dbReference type="GO" id="GO:0046872">
    <property type="term" value="F:metal ion binding"/>
    <property type="evidence" value="ECO:0007669"/>
    <property type="project" value="InterPro"/>
</dbReference>
<evidence type="ECO:0000313" key="5">
    <source>
        <dbReference type="Proteomes" id="UP000320762"/>
    </source>
</evidence>
<dbReference type="OrthoDB" id="186626at2759"/>
<dbReference type="SUPFAM" id="SSF56059">
    <property type="entry name" value="Glutathione synthetase ATP-binding domain-like"/>
    <property type="match status" value="1"/>
</dbReference>
<feature type="compositionally biased region" description="Basic and acidic residues" evidence="2">
    <location>
        <begin position="440"/>
        <end position="452"/>
    </location>
</feature>
<dbReference type="EMBL" id="VDMD01000018">
    <property type="protein sequence ID" value="TRM61125.1"/>
    <property type="molecule type" value="Genomic_DNA"/>
</dbReference>
<dbReference type="InterPro" id="IPR011761">
    <property type="entry name" value="ATP-grasp"/>
</dbReference>
<dbReference type="Gene3D" id="3.30.470.20">
    <property type="entry name" value="ATP-grasp fold, B domain"/>
    <property type="match status" value="1"/>
</dbReference>
<dbReference type="Pfam" id="PF02655">
    <property type="entry name" value="ATP-grasp_3"/>
    <property type="match status" value="1"/>
</dbReference>
<dbReference type="InterPro" id="IPR003806">
    <property type="entry name" value="ATP-grasp_PylC-type"/>
</dbReference>
<gene>
    <name evidence="4" type="ORF">BD626DRAFT_460386</name>
</gene>
<comment type="caution">
    <text evidence="4">The sequence shown here is derived from an EMBL/GenBank/DDBJ whole genome shotgun (WGS) entry which is preliminary data.</text>
</comment>
<proteinExistence type="predicted"/>
<feature type="region of interest" description="Disordered" evidence="2">
    <location>
        <begin position="440"/>
        <end position="471"/>
    </location>
</feature>
<dbReference type="Proteomes" id="UP000320762">
    <property type="component" value="Unassembled WGS sequence"/>
</dbReference>
<reference evidence="4 5" key="1">
    <citation type="journal article" date="2019" name="New Phytol.">
        <title>Comparative genomics reveals unique wood-decay strategies and fruiting body development in the Schizophyllaceae.</title>
        <authorList>
            <person name="Almasi E."/>
            <person name="Sahu N."/>
            <person name="Krizsan K."/>
            <person name="Balint B."/>
            <person name="Kovacs G.M."/>
            <person name="Kiss B."/>
            <person name="Cseklye J."/>
            <person name="Drula E."/>
            <person name="Henrissat B."/>
            <person name="Nagy I."/>
            <person name="Chovatia M."/>
            <person name="Adam C."/>
            <person name="LaButti K."/>
            <person name="Lipzen A."/>
            <person name="Riley R."/>
            <person name="Grigoriev I.V."/>
            <person name="Nagy L.G."/>
        </authorList>
    </citation>
    <scope>NUCLEOTIDE SEQUENCE [LARGE SCALE GENOMIC DNA]</scope>
    <source>
        <strain evidence="4 5">NL-1724</strain>
    </source>
</reference>
<feature type="domain" description="ATP-grasp" evidence="3">
    <location>
        <begin position="141"/>
        <end position="321"/>
    </location>
</feature>
<evidence type="ECO:0000313" key="4">
    <source>
        <dbReference type="EMBL" id="TRM61125.1"/>
    </source>
</evidence>